<evidence type="ECO:0000313" key="6">
    <source>
        <dbReference type="Proteomes" id="UP000671845"/>
    </source>
</evidence>
<dbReference type="RefSeq" id="WP_209472732.1">
    <property type="nucleotide sequence ID" value="NZ_CP053383.1"/>
</dbReference>
<proteinExistence type="predicted"/>
<sequence length="201" mass="22978">MALTKNDMIGDAGEALAEKYLVETGYELFAFGVSRDYASRKKLEATDETAEAFLKINQKISDYIQQCWTDYNKQDPLPYPGPVVFEMMKKDRKEAERMKDANRKALKKTFPAGHPGRYDFIGLKNGQYEAIEIKVNTSRLSYWQKVRLGLLQKHGYPVKVVRVKISKEQQEKILVGEESAHTSIDITETVDTKDVHIPDSL</sequence>
<reference evidence="5 6" key="1">
    <citation type="journal article" date="2021" name="Front. Microbiol.">
        <title>Aerobic Denitrification and Heterotrophic Sulfur Oxidation in the Genus Halomonas Revealed by Six Novel Species Characterizations and Genome-Based Analysis.</title>
        <authorList>
            <person name="Wang L."/>
            <person name="Shao Z."/>
        </authorList>
    </citation>
    <scope>NUCLEOTIDE SEQUENCE [LARGE SCALE GENOMIC DNA]</scope>
    <source>
        <strain evidence="5 6">MCCC 1A13718</strain>
    </source>
</reference>
<dbReference type="Pfam" id="PF08774">
    <property type="entry name" value="VRR_NUC"/>
    <property type="match status" value="1"/>
</dbReference>
<dbReference type="EMBL" id="CP053383">
    <property type="protein sequence ID" value="QTP59567.1"/>
    <property type="molecule type" value="Genomic_DNA"/>
</dbReference>
<evidence type="ECO:0000256" key="3">
    <source>
        <dbReference type="ARBA" id="ARBA00022801"/>
    </source>
</evidence>
<gene>
    <name evidence="5" type="ORF">HNO53_13070</name>
</gene>
<keyword evidence="3" id="KW-0378">Hydrolase</keyword>
<dbReference type="Proteomes" id="UP000671845">
    <property type="component" value="Chromosome"/>
</dbReference>
<accession>A0ABX7WJ10</accession>
<evidence type="ECO:0000256" key="1">
    <source>
        <dbReference type="ARBA" id="ARBA00001946"/>
    </source>
</evidence>
<keyword evidence="6" id="KW-1185">Reference proteome</keyword>
<evidence type="ECO:0000256" key="2">
    <source>
        <dbReference type="ARBA" id="ARBA00022722"/>
    </source>
</evidence>
<evidence type="ECO:0000259" key="4">
    <source>
        <dbReference type="Pfam" id="PF08774"/>
    </source>
</evidence>
<organism evidence="5 6">
    <name type="scientific">Halomonas sulfidivorans</name>
    <dbReference type="NCBI Taxonomy" id="2733488"/>
    <lineage>
        <taxon>Bacteria</taxon>
        <taxon>Pseudomonadati</taxon>
        <taxon>Pseudomonadota</taxon>
        <taxon>Gammaproteobacteria</taxon>
        <taxon>Oceanospirillales</taxon>
        <taxon>Halomonadaceae</taxon>
        <taxon>Halomonas</taxon>
    </lineage>
</organism>
<keyword evidence="2" id="KW-0540">Nuclease</keyword>
<feature type="domain" description="VRR-NUC" evidence="4">
    <location>
        <begin position="63"/>
        <end position="164"/>
    </location>
</feature>
<comment type="cofactor">
    <cofactor evidence="1">
        <name>Mg(2+)</name>
        <dbReference type="ChEBI" id="CHEBI:18420"/>
    </cofactor>
</comment>
<evidence type="ECO:0000313" key="5">
    <source>
        <dbReference type="EMBL" id="QTP59567.1"/>
    </source>
</evidence>
<protein>
    <submittedName>
        <fullName evidence="5">VRR-NUC domain-containing protein</fullName>
    </submittedName>
</protein>
<dbReference type="InterPro" id="IPR014883">
    <property type="entry name" value="VRR_NUC"/>
</dbReference>
<name>A0ABX7WJ10_9GAMM</name>